<keyword evidence="3" id="KW-1185">Reference proteome</keyword>
<gene>
    <name evidence="2" type="ORF">SAMN05421676_10485</name>
</gene>
<organism evidence="2 3">
    <name type="scientific">Salinibacillus kushneri</name>
    <dbReference type="NCBI Taxonomy" id="237682"/>
    <lineage>
        <taxon>Bacteria</taxon>
        <taxon>Bacillati</taxon>
        <taxon>Bacillota</taxon>
        <taxon>Bacilli</taxon>
        <taxon>Bacillales</taxon>
        <taxon>Bacillaceae</taxon>
        <taxon>Salinibacillus</taxon>
    </lineage>
</organism>
<evidence type="ECO:0000313" key="3">
    <source>
        <dbReference type="Proteomes" id="UP000199095"/>
    </source>
</evidence>
<evidence type="ECO:0000313" key="2">
    <source>
        <dbReference type="EMBL" id="SET33755.1"/>
    </source>
</evidence>
<feature type="coiled-coil region" evidence="1">
    <location>
        <begin position="37"/>
        <end position="64"/>
    </location>
</feature>
<name>A0A1I0DMJ7_9BACI</name>
<dbReference type="STRING" id="237682.SAMN05421676_10485"/>
<reference evidence="3" key="1">
    <citation type="submission" date="2016-10" db="EMBL/GenBank/DDBJ databases">
        <authorList>
            <person name="Varghese N."/>
            <person name="Submissions S."/>
        </authorList>
    </citation>
    <scope>NUCLEOTIDE SEQUENCE [LARGE SCALE GENOMIC DNA]</scope>
    <source>
        <strain evidence="3">CGMCC 1.3566</strain>
    </source>
</reference>
<accession>A0A1I0DMJ7</accession>
<dbReference type="EMBL" id="FOHJ01000004">
    <property type="protein sequence ID" value="SET33755.1"/>
    <property type="molecule type" value="Genomic_DNA"/>
</dbReference>
<dbReference type="AlphaFoldDB" id="A0A1I0DMJ7"/>
<proteinExistence type="predicted"/>
<sequence length="64" mass="7569">MEERGEEMGELAAENIYQFMKEDIAPYFYNEGIHDARLMAEQKMDSLDEDIRSLEKQVHRSSSR</sequence>
<dbReference type="Pfam" id="PF09932">
    <property type="entry name" value="DUF2164"/>
    <property type="match status" value="1"/>
</dbReference>
<keyword evidence="1" id="KW-0175">Coiled coil</keyword>
<dbReference type="InterPro" id="IPR018680">
    <property type="entry name" value="DUF2164"/>
</dbReference>
<evidence type="ECO:0000256" key="1">
    <source>
        <dbReference type="SAM" id="Coils"/>
    </source>
</evidence>
<dbReference type="Proteomes" id="UP000199095">
    <property type="component" value="Unassembled WGS sequence"/>
</dbReference>
<protein>
    <submittedName>
        <fullName evidence="2">Uncharacterized conserved protein, DUF2164 family</fullName>
    </submittedName>
</protein>